<keyword evidence="1" id="KW-0812">Transmembrane</keyword>
<feature type="transmembrane region" description="Helical" evidence="1">
    <location>
        <begin position="82"/>
        <end position="99"/>
    </location>
</feature>
<proteinExistence type="predicted"/>
<feature type="transmembrane region" description="Helical" evidence="1">
    <location>
        <begin position="105"/>
        <end position="122"/>
    </location>
</feature>
<feature type="transmembrane region" description="Helical" evidence="1">
    <location>
        <begin position="16"/>
        <end position="35"/>
    </location>
</feature>
<accession>A0A1H6E9U9</accession>
<dbReference type="EMBL" id="FNVU01000029">
    <property type="protein sequence ID" value="SEG94041.1"/>
    <property type="molecule type" value="Genomic_DNA"/>
</dbReference>
<evidence type="ECO:0000313" key="2">
    <source>
        <dbReference type="EMBL" id="SEG94041.1"/>
    </source>
</evidence>
<gene>
    <name evidence="2" type="ORF">SAMN05216223_12921</name>
</gene>
<name>A0A1H6E9U9_9ACTN</name>
<sequence>MASPTRHDAAWSSASGLVRGAWSLLAVFVLAWTVLEMVNHGGGAIALGIVGFIAPDLMLFVGRAAPHEAGQLARGKVAAYNLVHRPIGPVLGLVVVPFLPGDGPGANVGLFTFVLGWLLHIASDRALGCGVRTADDRRR</sequence>
<dbReference type="RefSeq" id="WP_103890684.1">
    <property type="nucleotide sequence ID" value="NZ_FNVU01000029.1"/>
</dbReference>
<evidence type="ECO:0000313" key="3">
    <source>
        <dbReference type="Proteomes" id="UP000236754"/>
    </source>
</evidence>
<organism evidence="2 3">
    <name type="scientific">Actinacidiphila yanglinensis</name>
    <dbReference type="NCBI Taxonomy" id="310779"/>
    <lineage>
        <taxon>Bacteria</taxon>
        <taxon>Bacillati</taxon>
        <taxon>Actinomycetota</taxon>
        <taxon>Actinomycetes</taxon>
        <taxon>Kitasatosporales</taxon>
        <taxon>Streptomycetaceae</taxon>
        <taxon>Actinacidiphila</taxon>
    </lineage>
</organism>
<keyword evidence="1" id="KW-0472">Membrane</keyword>
<evidence type="ECO:0008006" key="4">
    <source>
        <dbReference type="Google" id="ProtNLM"/>
    </source>
</evidence>
<protein>
    <recommendedName>
        <fullName evidence="4">DUF4260 family protein</fullName>
    </recommendedName>
</protein>
<keyword evidence="1" id="KW-1133">Transmembrane helix</keyword>
<reference evidence="2 3" key="1">
    <citation type="submission" date="2016-10" db="EMBL/GenBank/DDBJ databases">
        <authorList>
            <person name="de Groot N.N."/>
        </authorList>
    </citation>
    <scope>NUCLEOTIDE SEQUENCE [LARGE SCALE GENOMIC DNA]</scope>
    <source>
        <strain evidence="2 3">CGMCC 4.2023</strain>
    </source>
</reference>
<feature type="transmembrane region" description="Helical" evidence="1">
    <location>
        <begin position="41"/>
        <end position="61"/>
    </location>
</feature>
<evidence type="ECO:0000256" key="1">
    <source>
        <dbReference type="SAM" id="Phobius"/>
    </source>
</evidence>
<dbReference type="Proteomes" id="UP000236754">
    <property type="component" value="Unassembled WGS sequence"/>
</dbReference>
<keyword evidence="3" id="KW-1185">Reference proteome</keyword>
<dbReference type="OrthoDB" id="9813911at2"/>
<dbReference type="AlphaFoldDB" id="A0A1H6E9U9"/>